<evidence type="ECO:0000256" key="4">
    <source>
        <dbReference type="ARBA" id="ARBA00022679"/>
    </source>
</evidence>
<dbReference type="SMART" id="SM00387">
    <property type="entry name" value="HATPase_c"/>
    <property type="match status" value="1"/>
</dbReference>
<proteinExistence type="predicted"/>
<organism evidence="9 10">
    <name type="scientific">Salinactinospora qingdaonensis</name>
    <dbReference type="NCBI Taxonomy" id="702744"/>
    <lineage>
        <taxon>Bacteria</taxon>
        <taxon>Bacillati</taxon>
        <taxon>Actinomycetota</taxon>
        <taxon>Actinomycetes</taxon>
        <taxon>Streptosporangiales</taxon>
        <taxon>Nocardiopsidaceae</taxon>
        <taxon>Salinactinospora</taxon>
    </lineage>
</organism>
<dbReference type="Gene3D" id="3.30.565.10">
    <property type="entry name" value="Histidine kinase-like ATPase, C-terminal domain"/>
    <property type="match status" value="1"/>
</dbReference>
<dbReference type="RefSeq" id="WP_344977341.1">
    <property type="nucleotide sequence ID" value="NZ_BAABDD010000051.1"/>
</dbReference>
<keyword evidence="7" id="KW-0472">Membrane</keyword>
<reference evidence="10" key="1">
    <citation type="journal article" date="2019" name="Int. J. Syst. Evol. Microbiol.">
        <title>The Global Catalogue of Microorganisms (GCM) 10K type strain sequencing project: providing services to taxonomists for standard genome sequencing and annotation.</title>
        <authorList>
            <consortium name="The Broad Institute Genomics Platform"/>
            <consortium name="The Broad Institute Genome Sequencing Center for Infectious Disease"/>
            <person name="Wu L."/>
            <person name="Ma J."/>
        </authorList>
    </citation>
    <scope>NUCLEOTIDE SEQUENCE [LARGE SCALE GENOMIC DNA]</scope>
    <source>
        <strain evidence="10">JCM 17137</strain>
    </source>
</reference>
<evidence type="ECO:0000256" key="6">
    <source>
        <dbReference type="SAM" id="MobiDB-lite"/>
    </source>
</evidence>
<comment type="catalytic activity">
    <reaction evidence="1">
        <text>ATP + protein L-histidine = ADP + protein N-phospho-L-histidine.</text>
        <dbReference type="EC" id="2.7.13.3"/>
    </reaction>
</comment>
<dbReference type="PANTHER" id="PTHR45436:SF5">
    <property type="entry name" value="SENSOR HISTIDINE KINASE TRCS"/>
    <property type="match status" value="1"/>
</dbReference>
<keyword evidence="7" id="KW-1133">Transmembrane helix</keyword>
<dbReference type="Pfam" id="PF02518">
    <property type="entry name" value="HATPase_c"/>
    <property type="match status" value="1"/>
</dbReference>
<keyword evidence="4" id="KW-0808">Transferase</keyword>
<feature type="compositionally biased region" description="Basic and acidic residues" evidence="6">
    <location>
        <begin position="818"/>
        <end position="829"/>
    </location>
</feature>
<feature type="compositionally biased region" description="Basic and acidic residues" evidence="6">
    <location>
        <begin position="845"/>
        <end position="863"/>
    </location>
</feature>
<evidence type="ECO:0000313" key="9">
    <source>
        <dbReference type="EMBL" id="GAA3766235.1"/>
    </source>
</evidence>
<evidence type="ECO:0000259" key="8">
    <source>
        <dbReference type="SMART" id="SM00387"/>
    </source>
</evidence>
<dbReference type="EMBL" id="BAABDD010000051">
    <property type="protein sequence ID" value="GAA3766235.1"/>
    <property type="molecule type" value="Genomic_DNA"/>
</dbReference>
<feature type="domain" description="Histidine kinase/HSP90-like ATPase" evidence="8">
    <location>
        <begin position="529"/>
        <end position="642"/>
    </location>
</feature>
<dbReference type="Pfam" id="PF08376">
    <property type="entry name" value="NIT"/>
    <property type="match status" value="1"/>
</dbReference>
<dbReference type="InterPro" id="IPR013587">
    <property type="entry name" value="Nitrate/nitrite_sensing"/>
</dbReference>
<sequence length="863" mass="93484">MDQSGSTDRSIRYQLNRIVLIPSITFLLLFAVLSAATLLQASALRSATSDGRSIVHLYRALTALQQERRLAAADLAASSDQTRRAFNEQVTATDEAVRELDENSAGLREADDSQEREAVTRFFTELRGRTALRDEIIDAGVDRATAVRRYSQIIDSGIGFAQARTDHLPDGPAVAQNAVTVDLVRAHERFAQADTALTSAIVLDQLPAQEQSEFISFYTGARRLIDSIGPRLRDDPAQSYTDLLDSPQWEQTDRIAGTVMSAQPEFAVDPVTGEQNVSRPLPPGVDDWRDAAEGVSTALLTLTEKQTSVAIDVSDQASTQMFTLALGGGILAMFAGTLAYGVASRSANLFIRRLVRLRRDTLRLAQEELPRIIERLQNGDPLRAETELRKLDYGTDEIGQVADAFNVAQRTAVAAAIKQAEIRTGANRVFLGIAHRNQSLVQRQLQLLDRIEREEDDPDLMEDLFQLDHLATRGRRNAENLIILGGAQPGRRWRNPIPLVDILRGAISETEEYARVKLRIVPELALRGTVVADVIHLVAELIENATAFSPPHTKVHLHSEVVPKGVIVEIEDRGLGMSEEDYAKANQTLSNAPEFDVMAINEDSRLGLFVVARLAAKHDISVRLASSPYGGTRAIVLIPTELTAPSTTSPRGTPSLRATKPALESTPDSNGSGDLLAGQSGDTAGLATPAAVSDNTDTAPVTHQDHTEQSPRTAQSENATAPDPPPPESAQPTTGGSEPAAPAPPASDDRPPLPRRRRQANLAPQLRHDGQPLSPPITGQQPSLRTPEDVRRTLSAFQSGTRRGRAADSTEIETGIGEGDHGDAPHHNDVAPTSPSPRHPASTNRYHDGQTGRSVGDHTEESE</sequence>
<evidence type="ECO:0000256" key="5">
    <source>
        <dbReference type="ARBA" id="ARBA00022777"/>
    </source>
</evidence>
<dbReference type="SUPFAM" id="SSF55874">
    <property type="entry name" value="ATPase domain of HSP90 chaperone/DNA topoisomerase II/histidine kinase"/>
    <property type="match status" value="1"/>
</dbReference>
<dbReference type="InterPro" id="IPR036890">
    <property type="entry name" value="HATPase_C_sf"/>
</dbReference>
<feature type="region of interest" description="Disordered" evidence="6">
    <location>
        <begin position="644"/>
        <end position="863"/>
    </location>
</feature>
<dbReference type="InterPro" id="IPR050428">
    <property type="entry name" value="TCS_sensor_his_kinase"/>
</dbReference>
<evidence type="ECO:0000256" key="7">
    <source>
        <dbReference type="SAM" id="Phobius"/>
    </source>
</evidence>
<evidence type="ECO:0000313" key="10">
    <source>
        <dbReference type="Proteomes" id="UP001500908"/>
    </source>
</evidence>
<dbReference type="EC" id="2.7.13.3" evidence="2"/>
<dbReference type="InterPro" id="IPR003594">
    <property type="entry name" value="HATPase_dom"/>
</dbReference>
<comment type="caution">
    <text evidence="9">The sequence shown here is derived from an EMBL/GenBank/DDBJ whole genome shotgun (WGS) entry which is preliminary data.</text>
</comment>
<keyword evidence="7" id="KW-0812">Transmembrane</keyword>
<protein>
    <recommendedName>
        <fullName evidence="2">histidine kinase</fullName>
        <ecNumber evidence="2">2.7.13.3</ecNumber>
    </recommendedName>
</protein>
<dbReference type="Proteomes" id="UP001500908">
    <property type="component" value="Unassembled WGS sequence"/>
</dbReference>
<dbReference type="PANTHER" id="PTHR45436">
    <property type="entry name" value="SENSOR HISTIDINE KINASE YKOH"/>
    <property type="match status" value="1"/>
</dbReference>
<gene>
    <name evidence="9" type="ORF">GCM10022402_49300</name>
</gene>
<evidence type="ECO:0000256" key="2">
    <source>
        <dbReference type="ARBA" id="ARBA00012438"/>
    </source>
</evidence>
<accession>A0ABP7GKJ7</accession>
<evidence type="ECO:0000256" key="3">
    <source>
        <dbReference type="ARBA" id="ARBA00022553"/>
    </source>
</evidence>
<feature type="transmembrane region" description="Helical" evidence="7">
    <location>
        <begin position="18"/>
        <end position="39"/>
    </location>
</feature>
<name>A0ABP7GKJ7_9ACTN</name>
<keyword evidence="5" id="KW-0418">Kinase</keyword>
<evidence type="ECO:0000256" key="1">
    <source>
        <dbReference type="ARBA" id="ARBA00000085"/>
    </source>
</evidence>
<keyword evidence="3" id="KW-0597">Phosphoprotein</keyword>
<keyword evidence="10" id="KW-1185">Reference proteome</keyword>